<dbReference type="InterPro" id="IPR015943">
    <property type="entry name" value="WD40/YVTN_repeat-like_dom_sf"/>
</dbReference>
<dbReference type="Gene3D" id="2.130.10.10">
    <property type="entry name" value="YVTN repeat-like/Quinoprotein amine dehydrogenase"/>
    <property type="match status" value="1"/>
</dbReference>
<name>A0ABT8MCR0_9EURY</name>
<feature type="domain" description="Pyrrolo-quinoline quinone repeat" evidence="3">
    <location>
        <begin position="223"/>
        <end position="349"/>
    </location>
</feature>
<evidence type="ECO:0000313" key="4">
    <source>
        <dbReference type="EMBL" id="MDN7025737.1"/>
    </source>
</evidence>
<dbReference type="EMBL" id="VCYH01000009">
    <property type="protein sequence ID" value="MDN7025737.1"/>
    <property type="molecule type" value="Genomic_DNA"/>
</dbReference>
<keyword evidence="2" id="KW-0812">Transmembrane</keyword>
<dbReference type="InterPro" id="IPR002372">
    <property type="entry name" value="PQQ_rpt_dom"/>
</dbReference>
<feature type="region of interest" description="Disordered" evidence="1">
    <location>
        <begin position="348"/>
        <end position="376"/>
    </location>
</feature>
<keyword evidence="2" id="KW-1133">Transmembrane helix</keyword>
<dbReference type="Proteomes" id="UP001168338">
    <property type="component" value="Unassembled WGS sequence"/>
</dbReference>
<dbReference type="SUPFAM" id="SSF69322">
    <property type="entry name" value="Tricorn protease domain 2"/>
    <property type="match status" value="1"/>
</dbReference>
<feature type="compositionally biased region" description="Low complexity" evidence="1">
    <location>
        <begin position="360"/>
        <end position="376"/>
    </location>
</feature>
<feature type="domain" description="Pyrrolo-quinoline quinone repeat" evidence="3">
    <location>
        <begin position="65"/>
        <end position="180"/>
    </location>
</feature>
<dbReference type="Pfam" id="PF13360">
    <property type="entry name" value="PQQ_2"/>
    <property type="match status" value="2"/>
</dbReference>
<evidence type="ECO:0000313" key="5">
    <source>
        <dbReference type="Proteomes" id="UP001168338"/>
    </source>
</evidence>
<protein>
    <submittedName>
        <fullName evidence="4">WD40 repeat domain-containing protein</fullName>
    </submittedName>
</protein>
<evidence type="ECO:0000256" key="2">
    <source>
        <dbReference type="SAM" id="Phobius"/>
    </source>
</evidence>
<keyword evidence="2" id="KW-0472">Membrane</keyword>
<evidence type="ECO:0000256" key="1">
    <source>
        <dbReference type="SAM" id="MobiDB-lite"/>
    </source>
</evidence>
<organism evidence="4 5">
    <name type="scientific">Methanoculleus frigidifontis</name>
    <dbReference type="NCBI Taxonomy" id="2584085"/>
    <lineage>
        <taxon>Archaea</taxon>
        <taxon>Methanobacteriati</taxon>
        <taxon>Methanobacteriota</taxon>
        <taxon>Stenosarchaea group</taxon>
        <taxon>Methanomicrobia</taxon>
        <taxon>Methanomicrobiales</taxon>
        <taxon>Methanomicrobiaceae</taxon>
        <taxon>Methanoculleus</taxon>
    </lineage>
</organism>
<feature type="transmembrane region" description="Helical" evidence="2">
    <location>
        <begin position="40"/>
        <end position="59"/>
    </location>
</feature>
<reference evidence="4" key="1">
    <citation type="submission" date="2019-05" db="EMBL/GenBank/DDBJ databases">
        <title>Methanoculleus sp. FWC-SCC1, a methanogenic archaeon isolated from deep marine cold seep.</title>
        <authorList>
            <person name="Chen Y.-W."/>
            <person name="Chen S.-C."/>
            <person name="Teng N.-H."/>
            <person name="Lai M.-C."/>
        </authorList>
    </citation>
    <scope>NUCLEOTIDE SEQUENCE</scope>
    <source>
        <strain evidence="4">FWC-SCC1</strain>
    </source>
</reference>
<accession>A0ABT8MCR0</accession>
<keyword evidence="5" id="KW-1185">Reference proteome</keyword>
<feature type="region of interest" description="Disordered" evidence="1">
    <location>
        <begin position="1"/>
        <end position="32"/>
    </location>
</feature>
<evidence type="ECO:0000259" key="3">
    <source>
        <dbReference type="Pfam" id="PF13360"/>
    </source>
</evidence>
<gene>
    <name evidence="4" type="ORF">FGU65_12745</name>
</gene>
<sequence>MTVGEQSSVHKIPGPGVVGLQPDRAVQYPPRDPRRLRGRGLLCAVLVIGVLLLCGTASAQEEEYGRLWTQNLTAPVSGMGISLDGSTIAVGAGTTLSLFDKNGHEIWSQPIGGTIQGVGLSPEGSYVGVAADKLYLFDREGNLLWIDKANNFPYHDVAISSNASHVAGACDDDTVYVFTREHEALWDASVGSDCYGIAISNDGRFIAIGCGDQGVYLLLNGEGELWRYGTGKKVGSIGMSPTGGYIAAGSHDRCVYLSTRGGDHLWKYPTASPIRGVAVASNQGGVVAGSGETLYLFSTEGNVTWQQRLGCVIEDVEISADGSVIVVGTGTGGYSLCLFTNDQKLLGRNAPDVPEDNETAEAANATPSPAAGVNASAGASGDGGMLAWLDSLFSILFNRPPGEFSG</sequence>
<proteinExistence type="predicted"/>
<comment type="caution">
    <text evidence="4">The sequence shown here is derived from an EMBL/GenBank/DDBJ whole genome shotgun (WGS) entry which is preliminary data.</text>
</comment>